<dbReference type="HAMAP" id="MF_00528">
    <property type="entry name" value="Maf"/>
    <property type="match status" value="1"/>
</dbReference>
<feature type="site" description="Important for substrate specificity" evidence="3">
    <location>
        <position position="76"/>
    </location>
</feature>
<keyword evidence="3" id="KW-0963">Cytoplasm</keyword>
<dbReference type="InterPro" id="IPR003697">
    <property type="entry name" value="Maf-like"/>
</dbReference>
<comment type="function">
    <text evidence="3">Nucleoside triphosphate pyrophosphatase that hydrolyzes dTTP and UTP. May have a dual role in cell division arrest and in preventing the incorporation of modified nucleotides into cellular nucleic acids.</text>
</comment>
<dbReference type="InterPro" id="IPR029001">
    <property type="entry name" value="ITPase-like_fam"/>
</dbReference>
<dbReference type="Proteomes" id="UP000191554">
    <property type="component" value="Unassembled WGS sequence"/>
</dbReference>
<dbReference type="PANTHER" id="PTHR43213:SF5">
    <property type="entry name" value="BIFUNCTIONAL DTTP_UTP PYROPHOSPHATASE_METHYLTRANSFERASE PROTEIN-RELATED"/>
    <property type="match status" value="1"/>
</dbReference>
<dbReference type="GO" id="GO:0036221">
    <property type="term" value="F:UTP diphosphatase activity"/>
    <property type="evidence" value="ECO:0007669"/>
    <property type="project" value="RHEA"/>
</dbReference>
<dbReference type="AlphaFoldDB" id="A0A1V4SFP0"/>
<dbReference type="GO" id="GO:0005737">
    <property type="term" value="C:cytoplasm"/>
    <property type="evidence" value="ECO:0007669"/>
    <property type="project" value="UniProtKB-SubCell"/>
</dbReference>
<comment type="subcellular location">
    <subcellularLocation>
        <location evidence="3">Cytoplasm</location>
    </subcellularLocation>
</comment>
<feature type="active site" description="Proton acceptor" evidence="3">
    <location>
        <position position="75"/>
    </location>
</feature>
<dbReference type="GO" id="GO:0036218">
    <property type="term" value="F:dTTP diphosphatase activity"/>
    <property type="evidence" value="ECO:0007669"/>
    <property type="project" value="RHEA"/>
</dbReference>
<evidence type="ECO:0000313" key="4">
    <source>
        <dbReference type="EMBL" id="OPX42699.1"/>
    </source>
</evidence>
<organism evidence="4 5">
    <name type="scientific">Ruminiclostridium hungatei</name>
    <name type="common">Clostridium hungatei</name>
    <dbReference type="NCBI Taxonomy" id="48256"/>
    <lineage>
        <taxon>Bacteria</taxon>
        <taxon>Bacillati</taxon>
        <taxon>Bacillota</taxon>
        <taxon>Clostridia</taxon>
        <taxon>Eubacteriales</taxon>
        <taxon>Oscillospiraceae</taxon>
        <taxon>Ruminiclostridium</taxon>
    </lineage>
</organism>
<dbReference type="STRING" id="48256.CLHUN_33510"/>
<evidence type="ECO:0000256" key="2">
    <source>
        <dbReference type="ARBA" id="ARBA00022801"/>
    </source>
</evidence>
<reference evidence="4 5" key="1">
    <citation type="submission" date="2017-03" db="EMBL/GenBank/DDBJ databases">
        <title>Genome sequence of Clostridium hungatei DSM 14427.</title>
        <authorList>
            <person name="Poehlein A."/>
            <person name="Daniel R."/>
        </authorList>
    </citation>
    <scope>NUCLEOTIDE SEQUENCE [LARGE SCALE GENOMIC DNA]</scope>
    <source>
        <strain evidence="4 5">DSM 14427</strain>
    </source>
</reference>
<comment type="cofactor">
    <cofactor evidence="1 3">
        <name>a divalent metal cation</name>
        <dbReference type="ChEBI" id="CHEBI:60240"/>
    </cofactor>
</comment>
<gene>
    <name evidence="4" type="primary">maf</name>
    <name evidence="4" type="ORF">CLHUN_33510</name>
</gene>
<comment type="caution">
    <text evidence="3">Lacks conserved residue(s) required for the propagation of feature annotation.</text>
</comment>
<dbReference type="Pfam" id="PF02545">
    <property type="entry name" value="Maf"/>
    <property type="match status" value="1"/>
</dbReference>
<proteinExistence type="inferred from homology"/>
<keyword evidence="5" id="KW-1185">Reference proteome</keyword>
<dbReference type="EMBL" id="MZGX01000025">
    <property type="protein sequence ID" value="OPX42699.1"/>
    <property type="molecule type" value="Genomic_DNA"/>
</dbReference>
<comment type="catalytic activity">
    <reaction evidence="3">
        <text>dTTP + H2O = dTMP + diphosphate + H(+)</text>
        <dbReference type="Rhea" id="RHEA:28534"/>
        <dbReference type="ChEBI" id="CHEBI:15377"/>
        <dbReference type="ChEBI" id="CHEBI:15378"/>
        <dbReference type="ChEBI" id="CHEBI:33019"/>
        <dbReference type="ChEBI" id="CHEBI:37568"/>
        <dbReference type="ChEBI" id="CHEBI:63528"/>
        <dbReference type="EC" id="3.6.1.9"/>
    </reaction>
</comment>
<evidence type="ECO:0000313" key="5">
    <source>
        <dbReference type="Proteomes" id="UP000191554"/>
    </source>
</evidence>
<name>A0A1V4SFP0_RUMHU</name>
<keyword evidence="3" id="KW-0546">Nucleotide metabolism</keyword>
<feature type="site" description="Important for substrate specificity" evidence="3">
    <location>
        <position position="160"/>
    </location>
</feature>
<dbReference type="PIRSF" id="PIRSF006305">
    <property type="entry name" value="Maf"/>
    <property type="match status" value="1"/>
</dbReference>
<dbReference type="Gene3D" id="3.90.950.10">
    <property type="match status" value="1"/>
</dbReference>
<dbReference type="GO" id="GO:0009117">
    <property type="term" value="P:nucleotide metabolic process"/>
    <property type="evidence" value="ECO:0007669"/>
    <property type="project" value="UniProtKB-KW"/>
</dbReference>
<dbReference type="SUPFAM" id="SSF52972">
    <property type="entry name" value="ITPase-like"/>
    <property type="match status" value="1"/>
</dbReference>
<dbReference type="CDD" id="cd00555">
    <property type="entry name" value="Maf"/>
    <property type="match status" value="1"/>
</dbReference>
<accession>A0A1V4SFP0</accession>
<comment type="catalytic activity">
    <reaction evidence="3">
        <text>UTP + H2O = UMP + diphosphate + H(+)</text>
        <dbReference type="Rhea" id="RHEA:29395"/>
        <dbReference type="ChEBI" id="CHEBI:15377"/>
        <dbReference type="ChEBI" id="CHEBI:15378"/>
        <dbReference type="ChEBI" id="CHEBI:33019"/>
        <dbReference type="ChEBI" id="CHEBI:46398"/>
        <dbReference type="ChEBI" id="CHEBI:57865"/>
        <dbReference type="EC" id="3.6.1.9"/>
    </reaction>
</comment>
<dbReference type="EC" id="3.6.1.9" evidence="3"/>
<protein>
    <recommendedName>
        <fullName evidence="3">dTTP/UTP pyrophosphatase</fullName>
        <shortName evidence="3">dTTPase/UTPase</shortName>
        <ecNumber evidence="3">3.6.1.9</ecNumber>
    </recommendedName>
    <alternativeName>
        <fullName evidence="3">Nucleoside triphosphate pyrophosphatase</fullName>
    </alternativeName>
    <alternativeName>
        <fullName evidence="3">Nucleotide pyrophosphatase</fullName>
        <shortName evidence="3">Nucleotide PPase</shortName>
    </alternativeName>
</protein>
<comment type="caution">
    <text evidence="4">The sequence shown here is derived from an EMBL/GenBank/DDBJ whole genome shotgun (WGS) entry which is preliminary data.</text>
</comment>
<sequence>MNGESMVKFILASASPRRQQLLTQMGLVFEVSPSKVEEVMDWSLESHQVATALAKQKCIDIATQTRYNSIVIGADTIVVKEDRLLGKPKDEKEALEMLNSLNGQWHEVVTGVCLCRTDDMKTISEFEVTRVKIANKSQEFLKAYISTKEPFDKAGAYGIQGFGSLLVEKIEGDYFNVMGLPIYRLSRMLGQLGYDIDLSALAR</sequence>
<evidence type="ECO:0000256" key="3">
    <source>
        <dbReference type="HAMAP-Rule" id="MF_00528"/>
    </source>
</evidence>
<comment type="similarity">
    <text evidence="3">Belongs to the Maf family. YhdE subfamily.</text>
</comment>
<evidence type="ECO:0000256" key="1">
    <source>
        <dbReference type="ARBA" id="ARBA00001968"/>
    </source>
</evidence>
<feature type="site" description="Important for substrate specificity" evidence="3">
    <location>
        <position position="17"/>
    </location>
</feature>
<dbReference type="NCBIfam" id="TIGR00172">
    <property type="entry name" value="maf"/>
    <property type="match status" value="1"/>
</dbReference>
<keyword evidence="2 3" id="KW-0378">Hydrolase</keyword>
<dbReference type="PANTHER" id="PTHR43213">
    <property type="entry name" value="BIFUNCTIONAL DTTP/UTP PYROPHOSPHATASE/METHYLTRANSFERASE PROTEIN-RELATED"/>
    <property type="match status" value="1"/>
</dbReference>